<dbReference type="InterPro" id="IPR009080">
    <property type="entry name" value="tRNAsynth_Ia_anticodon-bd"/>
</dbReference>
<dbReference type="Pfam" id="PF09190">
    <property type="entry name" value="DALR_2"/>
    <property type="match status" value="1"/>
</dbReference>
<feature type="short sequence motif" description="'HIGH' region" evidence="13">
    <location>
        <begin position="31"/>
        <end position="41"/>
    </location>
</feature>
<keyword evidence="5 13" id="KW-0436">Ligase</keyword>
<evidence type="ECO:0000256" key="4">
    <source>
        <dbReference type="ARBA" id="ARBA00022490"/>
    </source>
</evidence>
<evidence type="ECO:0000256" key="9">
    <source>
        <dbReference type="ARBA" id="ARBA00022840"/>
    </source>
</evidence>
<dbReference type="SUPFAM" id="SSF47323">
    <property type="entry name" value="Anticodon-binding domain of a subclass of class I aminoacyl-tRNA synthetases"/>
    <property type="match status" value="1"/>
</dbReference>
<dbReference type="NCBIfam" id="TIGR00435">
    <property type="entry name" value="cysS"/>
    <property type="match status" value="1"/>
</dbReference>
<comment type="similarity">
    <text evidence="2 13">Belongs to the class-I aminoacyl-tRNA synthetase family.</text>
</comment>
<dbReference type="GO" id="GO:0005737">
    <property type="term" value="C:cytoplasm"/>
    <property type="evidence" value="ECO:0007669"/>
    <property type="project" value="UniProtKB-SubCell"/>
</dbReference>
<comment type="subunit">
    <text evidence="3 13">Monomer.</text>
</comment>
<reference evidence="17" key="2">
    <citation type="journal article" date="2016" name="Int. J. Syst. Evol. Microbiol.">
        <title>Complete genome sequence and cell structure of Limnochorda pilosa, a Gram-negative spore-former within the phylum Firmicutes.</title>
        <authorList>
            <person name="Watanabe M."/>
            <person name="Kojima H."/>
            <person name="Fukui M."/>
        </authorList>
    </citation>
    <scope>NUCLEOTIDE SEQUENCE [LARGE SCALE GENOMIC DNA]</scope>
    <source>
        <strain evidence="17">HC45</strain>
    </source>
</reference>
<sequence>MPIRIHNTLTGKKEPLETVEPGRVKMYSCGPTVYDYFHVGNARAFVVPDVIKRYLRDRGYQVLHVQNVTDVDDKIIQRAQEAGLDVDEVVDRYTRAYLEDLLRLGCEIPTVLPRARDHVSQMIELIRTLQSKELAYEGGGDVFYPVERFRGYGKLSHQSVAQLEAGARVEANPHKRNPADFVLWKAAKPGEPRWDSPWGPGRPGWHLECSVMSMAYLGERFDIHTGGADLIFPHHENEIAQSEGAVGHPVVTTWVHNGYINVDGEKMSKSLGNFWLFRDAADRWGAPVVRAMLLAKHYRTPIDFTEEALDAQARGMERLYRTAAELRRLVGPESSAVSEGAPGRDGSGGPAERELERVLEEKEAAFHEAMEDDFNTALAMGRLFELAREANRYVSELGAAEVRGARLQLVRRTYSLLLRLAGVLGFRLDEPLREERGGAGRVELLVELLLELRQQARSEGRYANADQIRERLNAMGIQVEDTREGARWSLVEERK</sequence>
<dbReference type="PANTHER" id="PTHR10890:SF3">
    <property type="entry name" value="CYSTEINE--TRNA LIGASE, CYTOPLASMIC"/>
    <property type="match status" value="1"/>
</dbReference>
<dbReference type="CDD" id="cd00672">
    <property type="entry name" value="CysRS_core"/>
    <property type="match status" value="1"/>
</dbReference>
<dbReference type="InterPro" id="IPR015803">
    <property type="entry name" value="Cys-tRNA-ligase"/>
</dbReference>
<evidence type="ECO:0000256" key="7">
    <source>
        <dbReference type="ARBA" id="ARBA00022741"/>
    </source>
</evidence>
<dbReference type="RefSeq" id="WP_068140447.1">
    <property type="nucleotide sequence ID" value="NZ_AP014924.1"/>
</dbReference>
<evidence type="ECO:0000256" key="14">
    <source>
        <dbReference type="SAM" id="MobiDB-lite"/>
    </source>
</evidence>
<name>A0A0K2SQL5_LIMPI</name>
<dbReference type="EC" id="6.1.1.16" evidence="13"/>
<evidence type="ECO:0000256" key="1">
    <source>
        <dbReference type="ARBA" id="ARBA00004496"/>
    </source>
</evidence>
<accession>A0A0K2SQL5</accession>
<evidence type="ECO:0000256" key="8">
    <source>
        <dbReference type="ARBA" id="ARBA00022833"/>
    </source>
</evidence>
<comment type="subcellular location">
    <subcellularLocation>
        <location evidence="1 13">Cytoplasm</location>
    </subcellularLocation>
</comment>
<reference evidence="17" key="1">
    <citation type="submission" date="2015-07" db="EMBL/GenBank/DDBJ databases">
        <title>Complete genome sequence and phylogenetic analysis of Limnochorda pilosa.</title>
        <authorList>
            <person name="Watanabe M."/>
            <person name="Kojima H."/>
            <person name="Fukui M."/>
        </authorList>
    </citation>
    <scope>NUCLEOTIDE SEQUENCE [LARGE SCALE GENOMIC DNA]</scope>
    <source>
        <strain evidence="17">HC45</strain>
    </source>
</reference>
<comment type="cofactor">
    <cofactor evidence="13">
        <name>Zn(2+)</name>
        <dbReference type="ChEBI" id="CHEBI:29105"/>
    </cofactor>
    <text evidence="13">Binds 1 zinc ion per subunit.</text>
</comment>
<comment type="catalytic activity">
    <reaction evidence="12 13">
        <text>tRNA(Cys) + L-cysteine + ATP = L-cysteinyl-tRNA(Cys) + AMP + diphosphate</text>
        <dbReference type="Rhea" id="RHEA:17773"/>
        <dbReference type="Rhea" id="RHEA-COMP:9661"/>
        <dbReference type="Rhea" id="RHEA-COMP:9679"/>
        <dbReference type="ChEBI" id="CHEBI:30616"/>
        <dbReference type="ChEBI" id="CHEBI:33019"/>
        <dbReference type="ChEBI" id="CHEBI:35235"/>
        <dbReference type="ChEBI" id="CHEBI:78442"/>
        <dbReference type="ChEBI" id="CHEBI:78517"/>
        <dbReference type="ChEBI" id="CHEBI:456215"/>
        <dbReference type="EC" id="6.1.1.16"/>
    </reaction>
</comment>
<evidence type="ECO:0000256" key="12">
    <source>
        <dbReference type="ARBA" id="ARBA00047398"/>
    </source>
</evidence>
<gene>
    <name evidence="13" type="primary">cysS</name>
    <name evidence="16" type="ORF">LIP_3296</name>
</gene>
<dbReference type="SMART" id="SM00840">
    <property type="entry name" value="DALR_2"/>
    <property type="match status" value="1"/>
</dbReference>
<dbReference type="OrthoDB" id="9815130at2"/>
<proteinExistence type="inferred from homology"/>
<keyword evidence="10 13" id="KW-0648">Protein biosynthesis</keyword>
<dbReference type="AlphaFoldDB" id="A0A0K2SQL5"/>
<keyword evidence="4 13" id="KW-0963">Cytoplasm</keyword>
<feature type="binding site" evidence="13">
    <location>
        <position position="29"/>
    </location>
    <ligand>
        <name>Zn(2+)</name>
        <dbReference type="ChEBI" id="CHEBI:29105"/>
    </ligand>
</feature>
<feature type="binding site" evidence="13">
    <location>
        <position position="209"/>
    </location>
    <ligand>
        <name>Zn(2+)</name>
        <dbReference type="ChEBI" id="CHEBI:29105"/>
    </ligand>
</feature>
<keyword evidence="8 13" id="KW-0862">Zinc</keyword>
<evidence type="ECO:0000256" key="3">
    <source>
        <dbReference type="ARBA" id="ARBA00011245"/>
    </source>
</evidence>
<evidence type="ECO:0000313" key="16">
    <source>
        <dbReference type="EMBL" id="BAS29109.1"/>
    </source>
</evidence>
<evidence type="ECO:0000256" key="2">
    <source>
        <dbReference type="ARBA" id="ARBA00005594"/>
    </source>
</evidence>
<keyword evidence="9 13" id="KW-0067">ATP-binding</keyword>
<dbReference type="SUPFAM" id="SSF52374">
    <property type="entry name" value="Nucleotidylyl transferase"/>
    <property type="match status" value="1"/>
</dbReference>
<feature type="region of interest" description="Disordered" evidence="14">
    <location>
        <begin position="331"/>
        <end position="352"/>
    </location>
</feature>
<evidence type="ECO:0000256" key="13">
    <source>
        <dbReference type="HAMAP-Rule" id="MF_00041"/>
    </source>
</evidence>
<dbReference type="GO" id="GO:0004817">
    <property type="term" value="F:cysteine-tRNA ligase activity"/>
    <property type="evidence" value="ECO:0007669"/>
    <property type="project" value="UniProtKB-UniRule"/>
</dbReference>
<dbReference type="InterPro" id="IPR024909">
    <property type="entry name" value="Cys-tRNA/MSH_ligase"/>
</dbReference>
<evidence type="ECO:0000259" key="15">
    <source>
        <dbReference type="SMART" id="SM00840"/>
    </source>
</evidence>
<feature type="short sequence motif" description="'KMSKS' region" evidence="13">
    <location>
        <begin position="266"/>
        <end position="270"/>
    </location>
</feature>
<evidence type="ECO:0000256" key="10">
    <source>
        <dbReference type="ARBA" id="ARBA00022917"/>
    </source>
</evidence>
<feature type="binding site" evidence="13">
    <location>
        <position position="238"/>
    </location>
    <ligand>
        <name>Zn(2+)</name>
        <dbReference type="ChEBI" id="CHEBI:29105"/>
    </ligand>
</feature>
<organism evidence="16 17">
    <name type="scientific">Limnochorda pilosa</name>
    <dbReference type="NCBI Taxonomy" id="1555112"/>
    <lineage>
        <taxon>Bacteria</taxon>
        <taxon>Bacillati</taxon>
        <taxon>Bacillota</taxon>
        <taxon>Limnochordia</taxon>
        <taxon>Limnochordales</taxon>
        <taxon>Limnochordaceae</taxon>
        <taxon>Limnochorda</taxon>
    </lineage>
</organism>
<dbReference type="GO" id="GO:0006423">
    <property type="term" value="P:cysteinyl-tRNA aminoacylation"/>
    <property type="evidence" value="ECO:0007669"/>
    <property type="project" value="UniProtKB-UniRule"/>
</dbReference>
<feature type="domain" description="Cysteinyl-tRNA synthetase class Ia DALR" evidence="15">
    <location>
        <begin position="365"/>
        <end position="435"/>
    </location>
</feature>
<keyword evidence="6 13" id="KW-0479">Metal-binding</keyword>
<dbReference type="InterPro" id="IPR015273">
    <property type="entry name" value="Cys-tRNA-synt_Ia_DALR"/>
</dbReference>
<dbReference type="PRINTS" id="PR00983">
    <property type="entry name" value="TRNASYNTHCYS"/>
</dbReference>
<dbReference type="PANTHER" id="PTHR10890">
    <property type="entry name" value="CYSTEINYL-TRNA SYNTHETASE"/>
    <property type="match status" value="1"/>
</dbReference>
<dbReference type="HAMAP" id="MF_00041">
    <property type="entry name" value="Cys_tRNA_synth"/>
    <property type="match status" value="1"/>
</dbReference>
<protein>
    <recommendedName>
        <fullName evidence="13">Cysteine--tRNA ligase</fullName>
        <ecNumber evidence="13">6.1.1.16</ecNumber>
    </recommendedName>
    <alternativeName>
        <fullName evidence="13">Cysteinyl-tRNA synthetase</fullName>
        <shortName evidence="13">CysRS</shortName>
    </alternativeName>
</protein>
<dbReference type="InterPro" id="IPR014729">
    <property type="entry name" value="Rossmann-like_a/b/a_fold"/>
</dbReference>
<dbReference type="InterPro" id="IPR056411">
    <property type="entry name" value="CysS_C"/>
</dbReference>
<dbReference type="STRING" id="1555112.LIP_3296"/>
<dbReference type="KEGG" id="lpil:LIP_3296"/>
<feature type="binding site" evidence="13">
    <location>
        <position position="234"/>
    </location>
    <ligand>
        <name>Zn(2+)</name>
        <dbReference type="ChEBI" id="CHEBI:29105"/>
    </ligand>
</feature>
<keyword evidence="17" id="KW-1185">Reference proteome</keyword>
<evidence type="ECO:0000256" key="11">
    <source>
        <dbReference type="ARBA" id="ARBA00023146"/>
    </source>
</evidence>
<dbReference type="InterPro" id="IPR032678">
    <property type="entry name" value="tRNA-synt_1_cat_dom"/>
</dbReference>
<evidence type="ECO:0000256" key="5">
    <source>
        <dbReference type="ARBA" id="ARBA00022598"/>
    </source>
</evidence>
<dbReference type="Proteomes" id="UP000065807">
    <property type="component" value="Chromosome"/>
</dbReference>
<dbReference type="PATRIC" id="fig|1555112.3.peg.3330"/>
<evidence type="ECO:0000256" key="6">
    <source>
        <dbReference type="ARBA" id="ARBA00022723"/>
    </source>
</evidence>
<dbReference type="Gene3D" id="1.20.120.1910">
    <property type="entry name" value="Cysteine-tRNA ligase, C-terminal anti-codon recognition domain"/>
    <property type="match status" value="1"/>
</dbReference>
<keyword evidence="11 13" id="KW-0030">Aminoacyl-tRNA synthetase</keyword>
<feature type="binding site" evidence="13">
    <location>
        <position position="269"/>
    </location>
    <ligand>
        <name>ATP</name>
        <dbReference type="ChEBI" id="CHEBI:30616"/>
    </ligand>
</feature>
<dbReference type="GO" id="GO:0008270">
    <property type="term" value="F:zinc ion binding"/>
    <property type="evidence" value="ECO:0007669"/>
    <property type="project" value="UniProtKB-UniRule"/>
</dbReference>
<dbReference type="FunFam" id="3.40.50.620:FF:000009">
    <property type="entry name" value="Cysteine--tRNA ligase"/>
    <property type="match status" value="1"/>
</dbReference>
<dbReference type="EMBL" id="AP014924">
    <property type="protein sequence ID" value="BAS29109.1"/>
    <property type="molecule type" value="Genomic_DNA"/>
</dbReference>
<evidence type="ECO:0000313" key="17">
    <source>
        <dbReference type="Proteomes" id="UP000065807"/>
    </source>
</evidence>
<dbReference type="Pfam" id="PF23493">
    <property type="entry name" value="CysS_C"/>
    <property type="match status" value="1"/>
</dbReference>
<keyword evidence="7 13" id="KW-0547">Nucleotide-binding</keyword>
<dbReference type="GO" id="GO:0005524">
    <property type="term" value="F:ATP binding"/>
    <property type="evidence" value="ECO:0007669"/>
    <property type="project" value="UniProtKB-UniRule"/>
</dbReference>
<dbReference type="Gene3D" id="3.40.50.620">
    <property type="entry name" value="HUPs"/>
    <property type="match status" value="1"/>
</dbReference>
<dbReference type="Pfam" id="PF01406">
    <property type="entry name" value="tRNA-synt_1e"/>
    <property type="match status" value="1"/>
</dbReference>